<keyword evidence="3" id="KW-1185">Reference proteome</keyword>
<protein>
    <submittedName>
        <fullName evidence="2">Uncharacterized protein</fullName>
    </submittedName>
</protein>
<dbReference type="EMBL" id="LBMM01006535">
    <property type="protein sequence ID" value="KMQ90525.1"/>
    <property type="molecule type" value="Genomic_DNA"/>
</dbReference>
<organism evidence="2 3">
    <name type="scientific">Lasius niger</name>
    <name type="common">Black garden ant</name>
    <dbReference type="NCBI Taxonomy" id="67767"/>
    <lineage>
        <taxon>Eukaryota</taxon>
        <taxon>Metazoa</taxon>
        <taxon>Ecdysozoa</taxon>
        <taxon>Arthropoda</taxon>
        <taxon>Hexapoda</taxon>
        <taxon>Insecta</taxon>
        <taxon>Pterygota</taxon>
        <taxon>Neoptera</taxon>
        <taxon>Endopterygota</taxon>
        <taxon>Hymenoptera</taxon>
        <taxon>Apocrita</taxon>
        <taxon>Aculeata</taxon>
        <taxon>Formicoidea</taxon>
        <taxon>Formicidae</taxon>
        <taxon>Formicinae</taxon>
        <taxon>Lasius</taxon>
        <taxon>Lasius</taxon>
    </lineage>
</organism>
<evidence type="ECO:0000313" key="2">
    <source>
        <dbReference type="EMBL" id="KMQ90525.1"/>
    </source>
</evidence>
<dbReference type="PaxDb" id="67767-A0A0J7NDA3"/>
<sequence>MDLKSELERMRKEEETLLERIKRKIELQAILKRQRERLYMLRSLAGEGEHETAPTTKEVEELSKIERRNEEKASKTLFLSLQASNIERTFCQEAKLVDKNGNTECDVKVIVAVKNVKNNKGVIKPIDINFSLNKNAMEGEVKFSDREQSEIPKTIDKVIECFVPKSKSTVNKDSKDVKQRSAKPRVTSDVKVCLPRIKIDDCRKNRKQQSETTKQRQQPKSYKGSKKTESDTTKNDEEIERLKELLSRAQRKRNVANYHISSDEDDISDHDGLDCKELPRSKKSRRSSLAGAMKPEASANPSNNVPSMDDIQASQSTEPTAGETPTGPEPVADEPTPEAAEESPEMDQPAAEQEVEGAKQEGAPEHPKETQDSC</sequence>
<feature type="compositionally biased region" description="Polar residues" evidence="1">
    <location>
        <begin position="299"/>
        <end position="316"/>
    </location>
</feature>
<feature type="compositionally biased region" description="Polar residues" evidence="1">
    <location>
        <begin position="210"/>
        <end position="220"/>
    </location>
</feature>
<comment type="caution">
    <text evidence="2">The sequence shown here is derived from an EMBL/GenBank/DDBJ whole genome shotgun (WGS) entry which is preliminary data.</text>
</comment>
<reference evidence="2 3" key="1">
    <citation type="submission" date="2015-04" db="EMBL/GenBank/DDBJ databases">
        <title>Lasius niger genome sequencing.</title>
        <authorList>
            <person name="Konorov E.A."/>
            <person name="Nikitin M.A."/>
            <person name="Kirill M.V."/>
            <person name="Chang P."/>
        </authorList>
    </citation>
    <scope>NUCLEOTIDE SEQUENCE [LARGE SCALE GENOMIC DNA]</scope>
    <source>
        <tissue evidence="2">Whole</tissue>
    </source>
</reference>
<name>A0A0J7NDA3_LASNI</name>
<accession>A0A0J7NDA3</accession>
<gene>
    <name evidence="2" type="ORF">RF55_9714</name>
</gene>
<evidence type="ECO:0000256" key="1">
    <source>
        <dbReference type="SAM" id="MobiDB-lite"/>
    </source>
</evidence>
<feature type="compositionally biased region" description="Low complexity" evidence="1">
    <location>
        <begin position="317"/>
        <end position="330"/>
    </location>
</feature>
<evidence type="ECO:0000313" key="3">
    <source>
        <dbReference type="Proteomes" id="UP000036403"/>
    </source>
</evidence>
<proteinExistence type="predicted"/>
<feature type="compositionally biased region" description="Acidic residues" evidence="1">
    <location>
        <begin position="331"/>
        <end position="345"/>
    </location>
</feature>
<feature type="region of interest" description="Disordered" evidence="1">
    <location>
        <begin position="262"/>
        <end position="374"/>
    </location>
</feature>
<feature type="compositionally biased region" description="Basic and acidic residues" evidence="1">
    <location>
        <begin position="356"/>
        <end position="374"/>
    </location>
</feature>
<dbReference type="Proteomes" id="UP000036403">
    <property type="component" value="Unassembled WGS sequence"/>
</dbReference>
<feature type="compositionally biased region" description="Basic and acidic residues" evidence="1">
    <location>
        <begin position="226"/>
        <end position="236"/>
    </location>
</feature>
<feature type="region of interest" description="Disordered" evidence="1">
    <location>
        <begin position="203"/>
        <end position="236"/>
    </location>
</feature>
<dbReference type="AlphaFoldDB" id="A0A0J7NDA3"/>
<feature type="compositionally biased region" description="Basic and acidic residues" evidence="1">
    <location>
        <begin position="269"/>
        <end position="280"/>
    </location>
</feature>